<gene>
    <name evidence="1" type="ORF">PMAYCL1PPCAC_18817</name>
</gene>
<proteinExistence type="predicted"/>
<dbReference type="AlphaFoldDB" id="A0AAN5CQK5"/>
<organism evidence="1 2">
    <name type="scientific">Pristionchus mayeri</name>
    <dbReference type="NCBI Taxonomy" id="1317129"/>
    <lineage>
        <taxon>Eukaryota</taxon>
        <taxon>Metazoa</taxon>
        <taxon>Ecdysozoa</taxon>
        <taxon>Nematoda</taxon>
        <taxon>Chromadorea</taxon>
        <taxon>Rhabditida</taxon>
        <taxon>Rhabditina</taxon>
        <taxon>Diplogasteromorpha</taxon>
        <taxon>Diplogasteroidea</taxon>
        <taxon>Neodiplogasteridae</taxon>
        <taxon>Pristionchus</taxon>
    </lineage>
</organism>
<keyword evidence="2" id="KW-1185">Reference proteome</keyword>
<accession>A0AAN5CQK5</accession>
<protein>
    <submittedName>
        <fullName evidence="1">Uncharacterized protein</fullName>
    </submittedName>
</protein>
<evidence type="ECO:0000313" key="2">
    <source>
        <dbReference type="Proteomes" id="UP001328107"/>
    </source>
</evidence>
<feature type="non-terminal residue" evidence="1">
    <location>
        <position position="133"/>
    </location>
</feature>
<name>A0AAN5CQK5_9BILA</name>
<evidence type="ECO:0000313" key="1">
    <source>
        <dbReference type="EMBL" id="GMR48622.1"/>
    </source>
</evidence>
<dbReference type="EMBL" id="BTRK01000004">
    <property type="protein sequence ID" value="GMR48622.1"/>
    <property type="molecule type" value="Genomic_DNA"/>
</dbReference>
<sequence length="133" mass="13461">RVESTFMKIKWSPNLTINEHVLFLSVLLGLEDLGDDLLLLDKEGAGDAFLNGVGRKTSSVASGDGLSLLAQAGKGTGARGGDLRMLNSGVTAARNGSSLLSVQVHKTASGGLGDLGLVGGGVVRQASSVGESL</sequence>
<reference evidence="2" key="1">
    <citation type="submission" date="2022-10" db="EMBL/GenBank/DDBJ databases">
        <title>Genome assembly of Pristionchus species.</title>
        <authorList>
            <person name="Yoshida K."/>
            <person name="Sommer R.J."/>
        </authorList>
    </citation>
    <scope>NUCLEOTIDE SEQUENCE [LARGE SCALE GENOMIC DNA]</scope>
    <source>
        <strain evidence="2">RS5460</strain>
    </source>
</reference>
<dbReference type="Proteomes" id="UP001328107">
    <property type="component" value="Unassembled WGS sequence"/>
</dbReference>
<feature type="non-terminal residue" evidence="1">
    <location>
        <position position="1"/>
    </location>
</feature>
<comment type="caution">
    <text evidence="1">The sequence shown here is derived from an EMBL/GenBank/DDBJ whole genome shotgun (WGS) entry which is preliminary data.</text>
</comment>